<evidence type="ECO:0000256" key="12">
    <source>
        <dbReference type="ARBA" id="ARBA00023033"/>
    </source>
</evidence>
<keyword evidence="13" id="KW-0472">Membrane</keyword>
<comment type="subcellular location">
    <subcellularLocation>
        <location evidence="4">Endoplasmic reticulum membrane</location>
        <topology evidence="4">Peripheral membrane protein</topology>
    </subcellularLocation>
    <subcellularLocation>
        <location evidence="3">Microsome membrane</location>
        <topology evidence="3">Peripheral membrane protein</topology>
    </subcellularLocation>
</comment>
<keyword evidence="10 15" id="KW-0560">Oxidoreductase</keyword>
<comment type="function">
    <text evidence="2">May be involved in the metabolism of insect hormones and in the breakdown of synthetic insecticides.</text>
</comment>
<evidence type="ECO:0000256" key="4">
    <source>
        <dbReference type="ARBA" id="ARBA00004406"/>
    </source>
</evidence>
<dbReference type="PANTHER" id="PTHR24300">
    <property type="entry name" value="CYTOCHROME P450 508A4-RELATED"/>
    <property type="match status" value="1"/>
</dbReference>
<name>A0A067QSF4_ZOONE</name>
<protein>
    <submittedName>
        <fullName evidence="16">Putative cytochrome P450 304a1</fullName>
    </submittedName>
</protein>
<keyword evidence="11 14" id="KW-0408">Iron</keyword>
<organism evidence="16 17">
    <name type="scientific">Zootermopsis nevadensis</name>
    <name type="common">Dampwood termite</name>
    <dbReference type="NCBI Taxonomy" id="136037"/>
    <lineage>
        <taxon>Eukaryota</taxon>
        <taxon>Metazoa</taxon>
        <taxon>Ecdysozoa</taxon>
        <taxon>Arthropoda</taxon>
        <taxon>Hexapoda</taxon>
        <taxon>Insecta</taxon>
        <taxon>Pterygota</taxon>
        <taxon>Neoptera</taxon>
        <taxon>Polyneoptera</taxon>
        <taxon>Dictyoptera</taxon>
        <taxon>Blattodea</taxon>
        <taxon>Blattoidea</taxon>
        <taxon>Termitoidae</taxon>
        <taxon>Termopsidae</taxon>
        <taxon>Zootermopsis</taxon>
    </lineage>
</organism>
<proteinExistence type="inferred from homology"/>
<dbReference type="SUPFAM" id="SSF48264">
    <property type="entry name" value="Cytochrome P450"/>
    <property type="match status" value="1"/>
</dbReference>
<evidence type="ECO:0000256" key="14">
    <source>
        <dbReference type="PIRSR" id="PIRSR602401-1"/>
    </source>
</evidence>
<dbReference type="eggNOG" id="KOG0156">
    <property type="taxonomic scope" value="Eukaryota"/>
</dbReference>
<feature type="binding site" description="axial binding residue" evidence="14">
    <location>
        <position position="421"/>
    </location>
    <ligand>
        <name>heme</name>
        <dbReference type="ChEBI" id="CHEBI:30413"/>
    </ligand>
    <ligandPart>
        <name>Fe</name>
        <dbReference type="ChEBI" id="CHEBI:18248"/>
    </ligandPart>
</feature>
<comment type="similarity">
    <text evidence="5 15">Belongs to the cytochrome P450 family.</text>
</comment>
<evidence type="ECO:0000256" key="5">
    <source>
        <dbReference type="ARBA" id="ARBA00010617"/>
    </source>
</evidence>
<keyword evidence="6 14" id="KW-0349">Heme</keyword>
<dbReference type="OMA" id="TATMCQH"/>
<sequence>MTLNSPSGPPRLPVWGSYWFVLLNNFKFTHIGFHKLAQKYRTKIMGLYLGPFLTVVVNDYQNIKHVLTRPEFQGRVKAPVFDMRTYNKNLGIILTDDVFWEEQRRFALRHMRDFGFGRRSAQLEDIGKEEIQDLLDLLNERRESKDIFSDGLALVPDIFHATFFNAIWFIITGQRFPTKDHDKLLRFTRQALRFQKSVDVTGNALAQTPWIRHLIPYYSGFTDVIQATRNMLKYMEEAVMEHKATYSEDYTRDFIDIFLKEMKRRAETAEHSSFSDRCNVINMYVCLSACTRLCARVIFYYQPCFLIHSLHTETITYCNTYPLHGLRRFELPYNEAFLREVMRKETLVPLSLLHRATEDTELGGYNIPKDTIMIVNLWSFHNDPDFWGDPEAFRPERFLDERGQLLKKDYSLPFSAGKRLCAGETFARQFIFLILSALLQNFTVKGAQGKPLPSTDPDLPGIIVTKKDMWIRFEPRS</sequence>
<dbReference type="InterPro" id="IPR036396">
    <property type="entry name" value="Cyt_P450_sf"/>
</dbReference>
<keyword evidence="8" id="KW-0256">Endoplasmic reticulum</keyword>
<comment type="cofactor">
    <cofactor evidence="1 14">
        <name>heme</name>
        <dbReference type="ChEBI" id="CHEBI:30413"/>
    </cofactor>
</comment>
<evidence type="ECO:0000256" key="15">
    <source>
        <dbReference type="RuleBase" id="RU000461"/>
    </source>
</evidence>
<evidence type="ECO:0000256" key="3">
    <source>
        <dbReference type="ARBA" id="ARBA00004174"/>
    </source>
</evidence>
<dbReference type="GO" id="GO:0006805">
    <property type="term" value="P:xenobiotic metabolic process"/>
    <property type="evidence" value="ECO:0007669"/>
    <property type="project" value="TreeGrafter"/>
</dbReference>
<dbReference type="InterPro" id="IPR017972">
    <property type="entry name" value="Cyt_P450_CS"/>
</dbReference>
<evidence type="ECO:0000256" key="6">
    <source>
        <dbReference type="ARBA" id="ARBA00022617"/>
    </source>
</evidence>
<evidence type="ECO:0000313" key="16">
    <source>
        <dbReference type="EMBL" id="KDR03601.1"/>
    </source>
</evidence>
<dbReference type="GO" id="GO:0005789">
    <property type="term" value="C:endoplasmic reticulum membrane"/>
    <property type="evidence" value="ECO:0007669"/>
    <property type="project" value="UniProtKB-SubCell"/>
</dbReference>
<dbReference type="Gene3D" id="1.10.630.10">
    <property type="entry name" value="Cytochrome P450"/>
    <property type="match status" value="2"/>
</dbReference>
<keyword evidence="7 14" id="KW-0479">Metal-binding</keyword>
<evidence type="ECO:0000256" key="7">
    <source>
        <dbReference type="ARBA" id="ARBA00022723"/>
    </source>
</evidence>
<evidence type="ECO:0000256" key="13">
    <source>
        <dbReference type="ARBA" id="ARBA00023136"/>
    </source>
</evidence>
<keyword evidence="17" id="KW-1185">Reference proteome</keyword>
<evidence type="ECO:0000313" key="17">
    <source>
        <dbReference type="Proteomes" id="UP000027135"/>
    </source>
</evidence>
<evidence type="ECO:0000256" key="10">
    <source>
        <dbReference type="ARBA" id="ARBA00023002"/>
    </source>
</evidence>
<reference evidence="16 17" key="1">
    <citation type="journal article" date="2014" name="Nat. Commun.">
        <title>Molecular traces of alternative social organization in a termite genome.</title>
        <authorList>
            <person name="Terrapon N."/>
            <person name="Li C."/>
            <person name="Robertson H.M."/>
            <person name="Ji L."/>
            <person name="Meng X."/>
            <person name="Booth W."/>
            <person name="Chen Z."/>
            <person name="Childers C.P."/>
            <person name="Glastad K.M."/>
            <person name="Gokhale K."/>
            <person name="Gowin J."/>
            <person name="Gronenberg W."/>
            <person name="Hermansen R.A."/>
            <person name="Hu H."/>
            <person name="Hunt B.G."/>
            <person name="Huylmans A.K."/>
            <person name="Khalil S.M."/>
            <person name="Mitchell R.D."/>
            <person name="Munoz-Torres M.C."/>
            <person name="Mustard J.A."/>
            <person name="Pan H."/>
            <person name="Reese J.T."/>
            <person name="Scharf M.E."/>
            <person name="Sun F."/>
            <person name="Vogel H."/>
            <person name="Xiao J."/>
            <person name="Yang W."/>
            <person name="Yang Z."/>
            <person name="Yang Z."/>
            <person name="Zhou J."/>
            <person name="Zhu J."/>
            <person name="Brent C.S."/>
            <person name="Elsik C.G."/>
            <person name="Goodisman M.A."/>
            <person name="Liberles D.A."/>
            <person name="Roe R.M."/>
            <person name="Vargo E.L."/>
            <person name="Vilcinskas A."/>
            <person name="Wang J."/>
            <person name="Bornberg-Bauer E."/>
            <person name="Korb J."/>
            <person name="Zhang G."/>
            <person name="Liebig J."/>
        </authorList>
    </citation>
    <scope>NUCLEOTIDE SEQUENCE [LARGE SCALE GENOMIC DNA]</scope>
    <source>
        <tissue evidence="16">Whole organism</tissue>
    </source>
</reference>
<dbReference type="PROSITE" id="PS00086">
    <property type="entry name" value="CYTOCHROME_P450"/>
    <property type="match status" value="1"/>
</dbReference>
<dbReference type="GO" id="GO:0016712">
    <property type="term" value="F:oxidoreductase activity, acting on paired donors, with incorporation or reduction of molecular oxygen, reduced flavin or flavoprotein as one donor, and incorporation of one atom of oxygen"/>
    <property type="evidence" value="ECO:0007669"/>
    <property type="project" value="TreeGrafter"/>
</dbReference>
<dbReference type="Proteomes" id="UP000027135">
    <property type="component" value="Unassembled WGS sequence"/>
</dbReference>
<gene>
    <name evidence="16" type="ORF">L798_04788</name>
</gene>
<dbReference type="EMBL" id="KK853630">
    <property type="protein sequence ID" value="KDR03601.1"/>
    <property type="molecule type" value="Genomic_DNA"/>
</dbReference>
<dbReference type="PANTHER" id="PTHR24300:SF376">
    <property type="entry name" value="CYTOCHROME P450 15A1"/>
    <property type="match status" value="1"/>
</dbReference>
<dbReference type="GO" id="GO:0020037">
    <property type="term" value="F:heme binding"/>
    <property type="evidence" value="ECO:0007669"/>
    <property type="project" value="InterPro"/>
</dbReference>
<evidence type="ECO:0000256" key="2">
    <source>
        <dbReference type="ARBA" id="ARBA00003690"/>
    </source>
</evidence>
<dbReference type="AlphaFoldDB" id="A0A067QSF4"/>
<dbReference type="FunFam" id="1.10.630.10:FF:000238">
    <property type="entry name" value="Cytochrome P450 2A6"/>
    <property type="match status" value="1"/>
</dbReference>
<dbReference type="InterPro" id="IPR001128">
    <property type="entry name" value="Cyt_P450"/>
</dbReference>
<dbReference type="GO" id="GO:0006082">
    <property type="term" value="P:organic acid metabolic process"/>
    <property type="evidence" value="ECO:0007669"/>
    <property type="project" value="TreeGrafter"/>
</dbReference>
<keyword evidence="9" id="KW-0492">Microsome</keyword>
<dbReference type="GO" id="GO:0005506">
    <property type="term" value="F:iron ion binding"/>
    <property type="evidence" value="ECO:0007669"/>
    <property type="project" value="InterPro"/>
</dbReference>
<dbReference type="InterPro" id="IPR002401">
    <property type="entry name" value="Cyt_P450_E_grp-I"/>
</dbReference>
<keyword evidence="12 15" id="KW-0503">Monooxygenase</keyword>
<dbReference type="InParanoid" id="A0A067QSF4"/>
<evidence type="ECO:0000256" key="1">
    <source>
        <dbReference type="ARBA" id="ARBA00001971"/>
    </source>
</evidence>
<dbReference type="GO" id="GO:0008395">
    <property type="term" value="F:steroid hydroxylase activity"/>
    <property type="evidence" value="ECO:0007669"/>
    <property type="project" value="TreeGrafter"/>
</dbReference>
<dbReference type="STRING" id="136037.A0A067QSF4"/>
<accession>A0A067QSF4</accession>
<evidence type="ECO:0000256" key="9">
    <source>
        <dbReference type="ARBA" id="ARBA00022848"/>
    </source>
</evidence>
<evidence type="ECO:0000256" key="11">
    <source>
        <dbReference type="ARBA" id="ARBA00023004"/>
    </source>
</evidence>
<dbReference type="Pfam" id="PF00067">
    <property type="entry name" value="p450"/>
    <property type="match status" value="2"/>
</dbReference>
<dbReference type="PRINTS" id="PR00463">
    <property type="entry name" value="EP450I"/>
</dbReference>
<dbReference type="InterPro" id="IPR050182">
    <property type="entry name" value="Cytochrome_P450_fam2"/>
</dbReference>
<evidence type="ECO:0000256" key="8">
    <source>
        <dbReference type="ARBA" id="ARBA00022824"/>
    </source>
</evidence>